<organism evidence="1">
    <name type="scientific">Dyadobacter sp. 676</name>
    <dbReference type="NCBI Taxonomy" id="3088362"/>
    <lineage>
        <taxon>Bacteria</taxon>
        <taxon>Pseudomonadati</taxon>
        <taxon>Bacteroidota</taxon>
        <taxon>Cytophagia</taxon>
        <taxon>Cytophagales</taxon>
        <taxon>Spirosomataceae</taxon>
        <taxon>Dyadobacter</taxon>
    </lineage>
</organism>
<accession>A0AAU8FIE5</accession>
<gene>
    <name evidence="1" type="ORF">ABV298_24035</name>
</gene>
<protein>
    <recommendedName>
        <fullName evidence="2">Response regulator transcription factor</fullName>
    </recommendedName>
</protein>
<proteinExistence type="predicted"/>
<reference evidence="1" key="1">
    <citation type="submission" date="2024-06" db="EMBL/GenBank/DDBJ databases">
        <title>Sequencing and assembly of the genome of Dyadobacter sp. strain 676, a symbiont of Cyamopsis tetragonoloba.</title>
        <authorList>
            <person name="Guro P."/>
            <person name="Sazanova A."/>
            <person name="Kuznetsova I."/>
            <person name="Belimov A."/>
            <person name="Safronova V."/>
        </authorList>
    </citation>
    <scope>NUCLEOTIDE SEQUENCE</scope>
    <source>
        <strain evidence="1">676</strain>
    </source>
</reference>
<evidence type="ECO:0000313" key="1">
    <source>
        <dbReference type="EMBL" id="XCH23366.1"/>
    </source>
</evidence>
<dbReference type="AlphaFoldDB" id="A0AAU8FIE5"/>
<dbReference type="RefSeq" id="WP_353718692.1">
    <property type="nucleotide sequence ID" value="NZ_CP159289.1"/>
</dbReference>
<sequence>MSSIVIIDLQPLSCLGMQAYLNHLLPGSKCKTVYRKDEIDTFQPPAELQLIIVGFNQEDRPTATLLMEKVLMMGANLPIIVMYDIFDSEYLRQFAGHTPTGFISKDNVSNQLLECIQKVSCGQSFLCEKTGQHVINAYTLGSQSPTYKQPRKKAGISD</sequence>
<name>A0AAU8FIE5_9BACT</name>
<dbReference type="EMBL" id="CP159289">
    <property type="protein sequence ID" value="XCH23366.1"/>
    <property type="molecule type" value="Genomic_DNA"/>
</dbReference>
<evidence type="ECO:0008006" key="2">
    <source>
        <dbReference type="Google" id="ProtNLM"/>
    </source>
</evidence>